<keyword evidence="6 9" id="KW-0061">Asparagine biosynthesis</keyword>
<dbReference type="OrthoDB" id="9763290at2"/>
<dbReference type="AlphaFoldDB" id="A0A074LV50"/>
<dbReference type="PANTHER" id="PTHR43284:SF1">
    <property type="entry name" value="ASPARAGINE SYNTHETASE"/>
    <property type="match status" value="1"/>
</dbReference>
<comment type="catalytic activity">
    <reaction evidence="8">
        <text>L-aspartate + L-glutamine + ATP + H2O = L-asparagine + L-glutamate + AMP + diphosphate + H(+)</text>
        <dbReference type="Rhea" id="RHEA:12228"/>
        <dbReference type="ChEBI" id="CHEBI:15377"/>
        <dbReference type="ChEBI" id="CHEBI:15378"/>
        <dbReference type="ChEBI" id="CHEBI:29985"/>
        <dbReference type="ChEBI" id="CHEBI:29991"/>
        <dbReference type="ChEBI" id="CHEBI:30616"/>
        <dbReference type="ChEBI" id="CHEBI:33019"/>
        <dbReference type="ChEBI" id="CHEBI:58048"/>
        <dbReference type="ChEBI" id="CHEBI:58359"/>
        <dbReference type="ChEBI" id="CHEBI:456215"/>
        <dbReference type="EC" id="6.3.5.4"/>
    </reaction>
</comment>
<dbReference type="InterPro" id="IPR017932">
    <property type="entry name" value="GATase_2_dom"/>
</dbReference>
<proteinExistence type="inferred from homology"/>
<dbReference type="SUPFAM" id="SSF56235">
    <property type="entry name" value="N-terminal nucleophile aminohydrolases (Ntn hydrolases)"/>
    <property type="match status" value="1"/>
</dbReference>
<dbReference type="GO" id="GO:0004066">
    <property type="term" value="F:asparagine synthase (glutamine-hydrolyzing) activity"/>
    <property type="evidence" value="ECO:0007669"/>
    <property type="project" value="UniProtKB-EC"/>
</dbReference>
<dbReference type="Gene3D" id="3.40.50.620">
    <property type="entry name" value="HUPs"/>
    <property type="match status" value="1"/>
</dbReference>
<evidence type="ECO:0000256" key="4">
    <source>
        <dbReference type="ARBA" id="ARBA00022741"/>
    </source>
</evidence>
<feature type="binding site" evidence="10">
    <location>
        <position position="102"/>
    </location>
    <ligand>
        <name>L-glutamine</name>
        <dbReference type="ChEBI" id="CHEBI:58359"/>
    </ligand>
</feature>
<dbReference type="InterPro" id="IPR029055">
    <property type="entry name" value="Ntn_hydrolases_N"/>
</dbReference>
<dbReference type="PANTHER" id="PTHR43284">
    <property type="entry name" value="ASPARAGINE SYNTHETASE (GLUTAMINE-HYDROLYZING)"/>
    <property type="match status" value="1"/>
</dbReference>
<evidence type="ECO:0000256" key="10">
    <source>
        <dbReference type="PIRSR" id="PIRSR001589-2"/>
    </source>
</evidence>
<evidence type="ECO:0000256" key="5">
    <source>
        <dbReference type="ARBA" id="ARBA00022840"/>
    </source>
</evidence>
<dbReference type="Proteomes" id="UP000027931">
    <property type="component" value="Unassembled WGS sequence"/>
</dbReference>
<evidence type="ECO:0000256" key="8">
    <source>
        <dbReference type="ARBA" id="ARBA00048741"/>
    </source>
</evidence>
<feature type="binding site" evidence="10">
    <location>
        <begin position="377"/>
        <end position="378"/>
    </location>
    <ligand>
        <name>ATP</name>
        <dbReference type="ChEBI" id="CHEBI:30616"/>
    </ligand>
</feature>
<comment type="similarity">
    <text evidence="2">Belongs to the asparagine synthetase family.</text>
</comment>
<sequence>MCGIAGWTDWKLDLTQQSAVLEDMAETLYNRGPDAGGIFLSAHTGFAHRRLAVVDITNGQQPMSRVQGDHTYTLVYNGELYNTEDIRRDLLARGYTFQGHSDTEVLLTSYIEWGPSCVDRFNGIFAFAVWDPKEQTLFIARDRLGVKPLFYAERGAGLLFASELKALLAHPAVEPVVDAEGLAEVFAIGPAKTPGHGVFQGVHELKPGHFLQFNRNGLKITHYWKLESFRHEDDFDTTVANVRALLQDAVERQLVSDVPICTFLSGGLDSSMISAFAAQKFERDNLAPLHTFSIDYKDNDKNFRKSDFQPDPDAPFVVRMQEFLGSEHHNIEIDTPQLVEALQAAMFARDLPGMADVDSSLLLFSQEIKKEATVGLSGECADEIFGGYPWFYREEMVNAGTFPWSRNKADRAAWLSKEWSEQINIEEYVQDRYHQALAEVPHLDGETAAERRAREISYLNLFRWMPTLLDRKDRMTMYASLEVRVPFCDHRIVEYMWNVPWEMKYYQQREKGLLRKALEGVLPDDILYRKKSPYPKTHNPNYFAAVRDMVLGVLDDKSSPLHQLIDVNTVREIAKANDPNFVKPWFGQLMAGPQLFAYLAQVDTWLRKYNVRIV</sequence>
<dbReference type="RefSeq" id="WP_038086262.1">
    <property type="nucleotide sequence ID" value="NZ_JMIR01000008.1"/>
</dbReference>
<dbReference type="Gene3D" id="3.60.20.10">
    <property type="entry name" value="Glutamine Phosphoribosylpyrophosphate, subunit 1, domain 1"/>
    <property type="match status" value="1"/>
</dbReference>
<dbReference type="PIRSF" id="PIRSF001589">
    <property type="entry name" value="Asn_synthetase_glu-h"/>
    <property type="match status" value="1"/>
</dbReference>
<evidence type="ECO:0000259" key="12">
    <source>
        <dbReference type="PROSITE" id="PS51278"/>
    </source>
</evidence>
<dbReference type="GO" id="GO:0005524">
    <property type="term" value="F:ATP binding"/>
    <property type="evidence" value="ECO:0007669"/>
    <property type="project" value="UniProtKB-KW"/>
</dbReference>
<dbReference type="CDD" id="cd00712">
    <property type="entry name" value="AsnB"/>
    <property type="match status" value="1"/>
</dbReference>
<gene>
    <name evidence="13" type="ORF">EL26_07935</name>
</gene>
<dbReference type="EC" id="6.3.5.4" evidence="3"/>
<evidence type="ECO:0000313" key="14">
    <source>
        <dbReference type="Proteomes" id="UP000027931"/>
    </source>
</evidence>
<organism evidence="13 14">
    <name type="scientific">Tumebacillus flagellatus</name>
    <dbReference type="NCBI Taxonomy" id="1157490"/>
    <lineage>
        <taxon>Bacteria</taxon>
        <taxon>Bacillati</taxon>
        <taxon>Bacillota</taxon>
        <taxon>Bacilli</taxon>
        <taxon>Bacillales</taxon>
        <taxon>Alicyclobacillaceae</taxon>
        <taxon>Tumebacillus</taxon>
    </lineage>
</organism>
<feature type="site" description="Important for beta-aspartyl-AMP intermediate formation" evidence="11">
    <location>
        <position position="379"/>
    </location>
</feature>
<dbReference type="STRING" id="1157490.EL26_07935"/>
<dbReference type="NCBIfam" id="TIGR01536">
    <property type="entry name" value="asn_synth_AEB"/>
    <property type="match status" value="1"/>
</dbReference>
<dbReference type="InterPro" id="IPR051786">
    <property type="entry name" value="ASN_synthetase/amidase"/>
</dbReference>
<reference evidence="13 14" key="1">
    <citation type="journal article" date="2013" name="Int. J. Syst. Evol. Microbiol.">
        <title>Tumebacillus flagellatus sp. nov., an alpha-amylase/pullulanase-producing bacterium isolated from cassava wastewater.</title>
        <authorList>
            <person name="Wang Q."/>
            <person name="Xie N."/>
            <person name="Qin Y."/>
            <person name="Shen N."/>
            <person name="Zhu J."/>
            <person name="Mi H."/>
            <person name="Huang R."/>
        </authorList>
    </citation>
    <scope>NUCLEOTIDE SEQUENCE [LARGE SCALE GENOMIC DNA]</scope>
    <source>
        <strain evidence="13 14">GST4</strain>
    </source>
</reference>
<evidence type="ECO:0000256" key="6">
    <source>
        <dbReference type="ARBA" id="ARBA00022888"/>
    </source>
</evidence>
<protein>
    <recommendedName>
        <fullName evidence="3">asparagine synthase (glutamine-hydrolyzing)</fullName>
        <ecNumber evidence="3">6.3.5.4</ecNumber>
    </recommendedName>
</protein>
<dbReference type="GO" id="GO:0005829">
    <property type="term" value="C:cytosol"/>
    <property type="evidence" value="ECO:0007669"/>
    <property type="project" value="TreeGrafter"/>
</dbReference>
<evidence type="ECO:0000256" key="11">
    <source>
        <dbReference type="PIRSR" id="PIRSR001589-3"/>
    </source>
</evidence>
<name>A0A074LV50_9BACL</name>
<evidence type="ECO:0000313" key="13">
    <source>
        <dbReference type="EMBL" id="KEO83838.1"/>
    </source>
</evidence>
<keyword evidence="14" id="KW-1185">Reference proteome</keyword>
<evidence type="ECO:0000256" key="3">
    <source>
        <dbReference type="ARBA" id="ARBA00012737"/>
    </source>
</evidence>
<comment type="pathway">
    <text evidence="1">Amino-acid biosynthesis; L-asparagine biosynthesis; L-asparagine from L-aspartate (L-Gln route): step 1/1.</text>
</comment>
<keyword evidence="9" id="KW-0028">Amino-acid biosynthesis</keyword>
<evidence type="ECO:0000256" key="2">
    <source>
        <dbReference type="ARBA" id="ARBA00005752"/>
    </source>
</evidence>
<dbReference type="InterPro" id="IPR033738">
    <property type="entry name" value="AsnB_N"/>
</dbReference>
<dbReference type="SUPFAM" id="SSF52402">
    <property type="entry name" value="Adenine nucleotide alpha hydrolases-like"/>
    <property type="match status" value="1"/>
</dbReference>
<dbReference type="Pfam" id="PF00733">
    <property type="entry name" value="Asn_synthase"/>
    <property type="match status" value="1"/>
</dbReference>
<feature type="domain" description="Glutamine amidotransferase type-2" evidence="12">
    <location>
        <begin position="2"/>
        <end position="216"/>
    </location>
</feature>
<dbReference type="EMBL" id="JMIR01000008">
    <property type="protein sequence ID" value="KEO83838.1"/>
    <property type="molecule type" value="Genomic_DNA"/>
</dbReference>
<feature type="binding site" evidence="10">
    <location>
        <position position="294"/>
    </location>
    <ligand>
        <name>ATP</name>
        <dbReference type="ChEBI" id="CHEBI:30616"/>
    </ligand>
</feature>
<dbReference type="CDD" id="cd01991">
    <property type="entry name" value="Asn_synthase_B_C"/>
    <property type="match status" value="1"/>
</dbReference>
<evidence type="ECO:0000256" key="7">
    <source>
        <dbReference type="ARBA" id="ARBA00022962"/>
    </source>
</evidence>
<dbReference type="PROSITE" id="PS51278">
    <property type="entry name" value="GATASE_TYPE_2"/>
    <property type="match status" value="1"/>
</dbReference>
<keyword evidence="4 10" id="KW-0547">Nucleotide-binding</keyword>
<dbReference type="InterPro" id="IPR001962">
    <property type="entry name" value="Asn_synthase"/>
</dbReference>
<feature type="active site" description="For GATase activity" evidence="9">
    <location>
        <position position="2"/>
    </location>
</feature>
<evidence type="ECO:0000256" key="1">
    <source>
        <dbReference type="ARBA" id="ARBA00005187"/>
    </source>
</evidence>
<dbReference type="eggNOG" id="COG0367">
    <property type="taxonomic scope" value="Bacteria"/>
</dbReference>
<dbReference type="GO" id="GO:0006529">
    <property type="term" value="P:asparagine biosynthetic process"/>
    <property type="evidence" value="ECO:0007669"/>
    <property type="project" value="UniProtKB-KW"/>
</dbReference>
<dbReference type="Pfam" id="PF13537">
    <property type="entry name" value="GATase_7"/>
    <property type="match status" value="1"/>
</dbReference>
<dbReference type="InterPro" id="IPR014729">
    <property type="entry name" value="Rossmann-like_a/b/a_fold"/>
</dbReference>
<keyword evidence="5 10" id="KW-0067">ATP-binding</keyword>
<comment type="caution">
    <text evidence="13">The sequence shown here is derived from an EMBL/GenBank/DDBJ whole genome shotgun (WGS) entry which is preliminary data.</text>
</comment>
<accession>A0A074LV50</accession>
<dbReference type="InterPro" id="IPR006426">
    <property type="entry name" value="Asn_synth_AEB"/>
</dbReference>
<evidence type="ECO:0000256" key="9">
    <source>
        <dbReference type="PIRSR" id="PIRSR001589-1"/>
    </source>
</evidence>
<keyword evidence="7 9" id="KW-0315">Glutamine amidotransferase</keyword>